<proteinExistence type="inferred from homology"/>
<gene>
    <name evidence="13" type="ORF">NX720_05955</name>
</gene>
<dbReference type="InterPro" id="IPR036291">
    <property type="entry name" value="NAD(P)-bd_dom_sf"/>
</dbReference>
<dbReference type="SUPFAM" id="SSF48179">
    <property type="entry name" value="6-phosphogluconate dehydrogenase C-terminal domain-like"/>
    <property type="match status" value="1"/>
</dbReference>
<dbReference type="PANTHER" id="PTHR43765:SF2">
    <property type="entry name" value="2-DEHYDROPANTOATE 2-REDUCTASE"/>
    <property type="match status" value="1"/>
</dbReference>
<dbReference type="EC" id="1.1.1.169" evidence="3 10"/>
<dbReference type="NCBIfam" id="TIGR00745">
    <property type="entry name" value="apbA_panE"/>
    <property type="match status" value="1"/>
</dbReference>
<dbReference type="InterPro" id="IPR013332">
    <property type="entry name" value="KPR_N"/>
</dbReference>
<evidence type="ECO:0000256" key="1">
    <source>
        <dbReference type="ARBA" id="ARBA00004994"/>
    </source>
</evidence>
<evidence type="ECO:0000313" key="13">
    <source>
        <dbReference type="EMBL" id="UYM17463.1"/>
    </source>
</evidence>
<keyword evidence="7 10" id="KW-0560">Oxidoreductase</keyword>
<evidence type="ECO:0000313" key="14">
    <source>
        <dbReference type="Proteomes" id="UP001163255"/>
    </source>
</evidence>
<keyword evidence="14" id="KW-1185">Reference proteome</keyword>
<evidence type="ECO:0000256" key="4">
    <source>
        <dbReference type="ARBA" id="ARBA00019465"/>
    </source>
</evidence>
<dbReference type="Gene3D" id="1.10.1040.10">
    <property type="entry name" value="N-(1-d-carboxylethyl)-l-norvaline Dehydrogenase, domain 2"/>
    <property type="match status" value="1"/>
</dbReference>
<protein>
    <recommendedName>
        <fullName evidence="4 10">2-dehydropantoate 2-reductase</fullName>
        <ecNumber evidence="3 10">1.1.1.169</ecNumber>
    </recommendedName>
    <alternativeName>
        <fullName evidence="8 10">Ketopantoate reductase</fullName>
    </alternativeName>
</protein>
<dbReference type="Gene3D" id="3.40.50.720">
    <property type="entry name" value="NAD(P)-binding Rossmann-like Domain"/>
    <property type="match status" value="1"/>
</dbReference>
<dbReference type="InterPro" id="IPR008927">
    <property type="entry name" value="6-PGluconate_DH-like_C_sf"/>
</dbReference>
<evidence type="ECO:0000256" key="2">
    <source>
        <dbReference type="ARBA" id="ARBA00007870"/>
    </source>
</evidence>
<accession>A0ABY6GXF2</accession>
<evidence type="ECO:0000256" key="5">
    <source>
        <dbReference type="ARBA" id="ARBA00022655"/>
    </source>
</evidence>
<evidence type="ECO:0000256" key="9">
    <source>
        <dbReference type="ARBA" id="ARBA00048793"/>
    </source>
</evidence>
<dbReference type="PANTHER" id="PTHR43765">
    <property type="entry name" value="2-DEHYDROPANTOATE 2-REDUCTASE-RELATED"/>
    <property type="match status" value="1"/>
</dbReference>
<feature type="domain" description="Ketopantoate reductase N-terminal" evidence="11">
    <location>
        <begin position="6"/>
        <end position="159"/>
    </location>
</feature>
<keyword evidence="5 10" id="KW-0566">Pantothenate biosynthesis</keyword>
<dbReference type="Pfam" id="PF08546">
    <property type="entry name" value="ApbA_C"/>
    <property type="match status" value="1"/>
</dbReference>
<dbReference type="Pfam" id="PF02558">
    <property type="entry name" value="ApbA"/>
    <property type="match status" value="1"/>
</dbReference>
<dbReference type="InterPro" id="IPR013752">
    <property type="entry name" value="KPA_reductase"/>
</dbReference>
<comment type="similarity">
    <text evidence="2 10">Belongs to the ketopantoate reductase family.</text>
</comment>
<evidence type="ECO:0000256" key="8">
    <source>
        <dbReference type="ARBA" id="ARBA00032024"/>
    </source>
</evidence>
<dbReference type="InterPro" id="IPR050838">
    <property type="entry name" value="Ketopantoate_reductase"/>
</dbReference>
<comment type="function">
    <text evidence="10">Catalyzes the NADPH-dependent reduction of ketopantoate into pantoic acid.</text>
</comment>
<dbReference type="RefSeq" id="WP_262600050.1">
    <property type="nucleotide sequence ID" value="NZ_CP103300.1"/>
</dbReference>
<dbReference type="InterPro" id="IPR003710">
    <property type="entry name" value="ApbA"/>
</dbReference>
<reference evidence="13" key="1">
    <citation type="submission" date="2022-10" db="EMBL/GenBank/DDBJ databases">
        <title>Completed Genome Sequence of two octocoral isolated bacterium, Endozoicomonas euniceicola EF212T and Endozoicomonas gorgoniicola PS125T.</title>
        <authorList>
            <person name="Chiou Y.-J."/>
            <person name="Chen Y.-H."/>
        </authorList>
    </citation>
    <scope>NUCLEOTIDE SEQUENCE</scope>
    <source>
        <strain evidence="13">EF212</strain>
    </source>
</reference>
<comment type="catalytic activity">
    <reaction evidence="9 10">
        <text>(R)-pantoate + NADP(+) = 2-dehydropantoate + NADPH + H(+)</text>
        <dbReference type="Rhea" id="RHEA:16233"/>
        <dbReference type="ChEBI" id="CHEBI:11561"/>
        <dbReference type="ChEBI" id="CHEBI:15378"/>
        <dbReference type="ChEBI" id="CHEBI:15980"/>
        <dbReference type="ChEBI" id="CHEBI:57783"/>
        <dbReference type="ChEBI" id="CHEBI:58349"/>
        <dbReference type="EC" id="1.1.1.169"/>
    </reaction>
</comment>
<dbReference type="SUPFAM" id="SSF51735">
    <property type="entry name" value="NAD(P)-binding Rossmann-fold domains"/>
    <property type="match status" value="1"/>
</dbReference>
<organism evidence="13 14">
    <name type="scientific">Endozoicomonas euniceicola</name>
    <dbReference type="NCBI Taxonomy" id="1234143"/>
    <lineage>
        <taxon>Bacteria</taxon>
        <taxon>Pseudomonadati</taxon>
        <taxon>Pseudomonadota</taxon>
        <taxon>Gammaproteobacteria</taxon>
        <taxon>Oceanospirillales</taxon>
        <taxon>Endozoicomonadaceae</taxon>
        <taxon>Endozoicomonas</taxon>
    </lineage>
</organism>
<evidence type="ECO:0000256" key="7">
    <source>
        <dbReference type="ARBA" id="ARBA00023002"/>
    </source>
</evidence>
<dbReference type="GO" id="GO:0008677">
    <property type="term" value="F:2-dehydropantoate 2-reductase activity"/>
    <property type="evidence" value="ECO:0007669"/>
    <property type="project" value="UniProtKB-EC"/>
</dbReference>
<evidence type="ECO:0000259" key="12">
    <source>
        <dbReference type="Pfam" id="PF08546"/>
    </source>
</evidence>
<feature type="domain" description="Ketopantoate reductase C-terminal" evidence="12">
    <location>
        <begin position="183"/>
        <end position="303"/>
    </location>
</feature>
<evidence type="ECO:0000256" key="10">
    <source>
        <dbReference type="RuleBase" id="RU362068"/>
    </source>
</evidence>
<dbReference type="EMBL" id="CP103300">
    <property type="protein sequence ID" value="UYM17463.1"/>
    <property type="molecule type" value="Genomic_DNA"/>
</dbReference>
<sequence>MSSHPWYILGAGSIGCLWAANIHQTTGNSPVMIVRNRERYVDRKVDKKPVLTLTHLDKTESQHPVSVITADEITTPIHQLIVCTKAGDTLTAMNSIRPALAEHCNVLLLQNGMGSQETVAEAFPAQNIWIGSTTDGAWISKPLHVHHAGQGLTEIGCFNHQPATVFLRQFQGFHLKMSASKDIGNVLWQKLAVNCAINGLTALFDCQNGALLEYDKKPLMDELINEFTHISKAQGRTTPESLHEKVYKVCRLTAANHSSTCMDARLRRKTELAFMNGYLIRIAEKEGLKLPAHQKLMDKLSQKGVRW</sequence>
<comment type="pathway">
    <text evidence="1 10">Cofactor biosynthesis; (R)-pantothenate biosynthesis; (R)-pantoate from 3-methyl-2-oxobutanoate: step 2/2.</text>
</comment>
<evidence type="ECO:0000256" key="6">
    <source>
        <dbReference type="ARBA" id="ARBA00022857"/>
    </source>
</evidence>
<evidence type="ECO:0000256" key="3">
    <source>
        <dbReference type="ARBA" id="ARBA00013014"/>
    </source>
</evidence>
<evidence type="ECO:0000259" key="11">
    <source>
        <dbReference type="Pfam" id="PF02558"/>
    </source>
</evidence>
<dbReference type="Proteomes" id="UP001163255">
    <property type="component" value="Chromosome"/>
</dbReference>
<dbReference type="InterPro" id="IPR013328">
    <property type="entry name" value="6PGD_dom2"/>
</dbReference>
<keyword evidence="6 10" id="KW-0521">NADP</keyword>
<name>A0ABY6GXF2_9GAMM</name>